<evidence type="ECO:0000313" key="2">
    <source>
        <dbReference type="Proteomes" id="UP000828251"/>
    </source>
</evidence>
<protein>
    <submittedName>
        <fullName evidence="1">Uncharacterized protein</fullName>
    </submittedName>
</protein>
<keyword evidence="2" id="KW-1185">Reference proteome</keyword>
<sequence length="59" mass="6410">MHDCSKIIAKGLMETGELIFREGNKCVDHLANLVQSKELGSMIVDTPLASLLPLLQTDA</sequence>
<evidence type="ECO:0000313" key="1">
    <source>
        <dbReference type="EMBL" id="KAH1056821.1"/>
    </source>
</evidence>
<feature type="non-terminal residue" evidence="1">
    <location>
        <position position="59"/>
    </location>
</feature>
<dbReference type="EMBL" id="JAIQCV010000010">
    <property type="protein sequence ID" value="KAH1056821.1"/>
    <property type="molecule type" value="Genomic_DNA"/>
</dbReference>
<name>A0A9D3USV8_9ROSI</name>
<dbReference type="AlphaFoldDB" id="A0A9D3USV8"/>
<organism evidence="1 2">
    <name type="scientific">Gossypium stocksii</name>
    <dbReference type="NCBI Taxonomy" id="47602"/>
    <lineage>
        <taxon>Eukaryota</taxon>
        <taxon>Viridiplantae</taxon>
        <taxon>Streptophyta</taxon>
        <taxon>Embryophyta</taxon>
        <taxon>Tracheophyta</taxon>
        <taxon>Spermatophyta</taxon>
        <taxon>Magnoliopsida</taxon>
        <taxon>eudicotyledons</taxon>
        <taxon>Gunneridae</taxon>
        <taxon>Pentapetalae</taxon>
        <taxon>rosids</taxon>
        <taxon>malvids</taxon>
        <taxon>Malvales</taxon>
        <taxon>Malvaceae</taxon>
        <taxon>Malvoideae</taxon>
        <taxon>Gossypium</taxon>
    </lineage>
</organism>
<gene>
    <name evidence="1" type="ORF">J1N35_034886</name>
</gene>
<dbReference type="OrthoDB" id="992897at2759"/>
<reference evidence="1 2" key="1">
    <citation type="journal article" date="2021" name="Plant Biotechnol. J.">
        <title>Multi-omics assisted identification of the key and species-specific regulatory components of drought-tolerant mechanisms in Gossypium stocksii.</title>
        <authorList>
            <person name="Yu D."/>
            <person name="Ke L."/>
            <person name="Zhang D."/>
            <person name="Wu Y."/>
            <person name="Sun Y."/>
            <person name="Mei J."/>
            <person name="Sun J."/>
            <person name="Sun Y."/>
        </authorList>
    </citation>
    <scope>NUCLEOTIDE SEQUENCE [LARGE SCALE GENOMIC DNA]</scope>
    <source>
        <strain evidence="2">cv. E1</strain>
        <tissue evidence="1">Leaf</tissue>
    </source>
</reference>
<proteinExistence type="predicted"/>
<dbReference type="Proteomes" id="UP000828251">
    <property type="component" value="Unassembled WGS sequence"/>
</dbReference>
<accession>A0A9D3USV8</accession>
<comment type="caution">
    <text evidence="1">The sequence shown here is derived from an EMBL/GenBank/DDBJ whole genome shotgun (WGS) entry which is preliminary data.</text>
</comment>